<dbReference type="STRING" id="1194695.A0A5A7UF44"/>
<dbReference type="InterPro" id="IPR011011">
    <property type="entry name" value="Znf_FYVE_PHD"/>
</dbReference>
<organism evidence="5 6">
    <name type="scientific">Cucumis melo var. makuwa</name>
    <name type="common">Oriental melon</name>
    <dbReference type="NCBI Taxonomy" id="1194695"/>
    <lineage>
        <taxon>Eukaryota</taxon>
        <taxon>Viridiplantae</taxon>
        <taxon>Streptophyta</taxon>
        <taxon>Embryophyta</taxon>
        <taxon>Tracheophyta</taxon>
        <taxon>Spermatophyta</taxon>
        <taxon>Magnoliopsida</taxon>
        <taxon>eudicotyledons</taxon>
        <taxon>Gunneridae</taxon>
        <taxon>Pentapetalae</taxon>
        <taxon>rosids</taxon>
        <taxon>fabids</taxon>
        <taxon>Cucurbitales</taxon>
        <taxon>Cucurbitaceae</taxon>
        <taxon>Benincaseae</taxon>
        <taxon>Cucumis</taxon>
    </lineage>
</organism>
<protein>
    <submittedName>
        <fullName evidence="5">Protein mlo2-like isoform X2</fullName>
    </submittedName>
</protein>
<dbReference type="Gene3D" id="3.80.10.10">
    <property type="entry name" value="Ribonuclease Inhibitor"/>
    <property type="match status" value="1"/>
</dbReference>
<dbReference type="PANTHER" id="PTHR47988">
    <property type="entry name" value="SOMATIC EMBRYOGENESIS RECEPTOR KINASE 1"/>
    <property type="match status" value="1"/>
</dbReference>
<keyword evidence="4" id="KW-0862">Zinc</keyword>
<evidence type="ECO:0000256" key="4">
    <source>
        <dbReference type="ARBA" id="ARBA00022833"/>
    </source>
</evidence>
<accession>A0A5A7UF44</accession>
<dbReference type="SUPFAM" id="SSF57903">
    <property type="entry name" value="FYVE/PHD zinc finger"/>
    <property type="match status" value="1"/>
</dbReference>
<reference evidence="5 6" key="1">
    <citation type="submission" date="2019-08" db="EMBL/GenBank/DDBJ databases">
        <title>Draft genome sequences of two oriental melons (Cucumis melo L. var makuwa).</title>
        <authorList>
            <person name="Kwon S.-Y."/>
        </authorList>
    </citation>
    <scope>NUCLEOTIDE SEQUENCE [LARGE SCALE GENOMIC DNA]</scope>
    <source>
        <strain evidence="6">cv. SW 3</strain>
        <tissue evidence="5">Leaf</tissue>
    </source>
</reference>
<dbReference type="Pfam" id="PF00560">
    <property type="entry name" value="LRR_1"/>
    <property type="match status" value="1"/>
</dbReference>
<dbReference type="GO" id="GO:0008270">
    <property type="term" value="F:zinc ion binding"/>
    <property type="evidence" value="ECO:0007669"/>
    <property type="project" value="UniProtKB-KW"/>
</dbReference>
<evidence type="ECO:0000256" key="3">
    <source>
        <dbReference type="ARBA" id="ARBA00022771"/>
    </source>
</evidence>
<dbReference type="InterPro" id="IPR032675">
    <property type="entry name" value="LRR_dom_sf"/>
</dbReference>
<dbReference type="AlphaFoldDB" id="A0A5A7UF44"/>
<dbReference type="InterPro" id="IPR013083">
    <property type="entry name" value="Znf_RING/FYVE/PHD"/>
</dbReference>
<evidence type="ECO:0000313" key="5">
    <source>
        <dbReference type="EMBL" id="KAA0052826.1"/>
    </source>
</evidence>
<dbReference type="Gene3D" id="3.30.40.10">
    <property type="entry name" value="Zinc/RING finger domain, C3HC4 (zinc finger)"/>
    <property type="match status" value="1"/>
</dbReference>
<evidence type="ECO:0000256" key="1">
    <source>
        <dbReference type="ARBA" id="ARBA00022723"/>
    </source>
</evidence>
<evidence type="ECO:0000313" key="6">
    <source>
        <dbReference type="Proteomes" id="UP000321393"/>
    </source>
</evidence>
<keyword evidence="3" id="KW-0863">Zinc-finger</keyword>
<keyword evidence="2" id="KW-0732">Signal</keyword>
<proteinExistence type="predicted"/>
<dbReference type="InterPro" id="IPR001611">
    <property type="entry name" value="Leu-rich_rpt"/>
</dbReference>
<keyword evidence="1" id="KW-0479">Metal-binding</keyword>
<comment type="caution">
    <text evidence="5">The sequence shown here is derived from an EMBL/GenBank/DDBJ whole genome shotgun (WGS) entry which is preliminary data.</text>
</comment>
<dbReference type="Proteomes" id="UP000321393">
    <property type="component" value="Unassembled WGS sequence"/>
</dbReference>
<dbReference type="EMBL" id="SSTE01010075">
    <property type="protein sequence ID" value="KAA0052826.1"/>
    <property type="molecule type" value="Genomic_DNA"/>
</dbReference>
<evidence type="ECO:0000256" key="2">
    <source>
        <dbReference type="ARBA" id="ARBA00022729"/>
    </source>
</evidence>
<name>A0A5A7UF44_CUCMM</name>
<sequence>MTGKGEGPAIEIDLGTDDLMLLFGDGVIHLHLLQDFLFLFHPSCMGMTIEEAKKLDHFLCSDCSSKNEANRSLNAFPVSPSAEAKNNNISGPIPIELGTVPLLQTLDLSNNQFSCPIPTSFAQLNGLHYLPPFDFFNLAFGLSILSCGNALNLSLPPRRLEVRSFFFFSLPRSSYNLGLVRNRQGFLTLPQLFRVLTPPFPAYRDVAASSPCKTKTWLVNIPDCGCTAGRPSGWLHLAHLPRPPEPPLRAPLLGDIFLISTSNFFSLKQ</sequence>
<gene>
    <name evidence="5" type="ORF">E6C27_scaffold773G00220</name>
</gene>
<dbReference type="OrthoDB" id="436852at2759"/>
<dbReference type="SUPFAM" id="SSF52058">
    <property type="entry name" value="L domain-like"/>
    <property type="match status" value="1"/>
</dbReference>